<dbReference type="InterPro" id="IPR010978">
    <property type="entry name" value="tRNA-bd_arm"/>
</dbReference>
<evidence type="ECO:0000256" key="4">
    <source>
        <dbReference type="ARBA" id="ARBA00022598"/>
    </source>
</evidence>
<comment type="catalytic activity">
    <reaction evidence="10 12">
        <text>tRNA(Val) + L-valine + ATP = L-valyl-tRNA(Val) + AMP + diphosphate</text>
        <dbReference type="Rhea" id="RHEA:10704"/>
        <dbReference type="Rhea" id="RHEA-COMP:9672"/>
        <dbReference type="Rhea" id="RHEA-COMP:9708"/>
        <dbReference type="ChEBI" id="CHEBI:30616"/>
        <dbReference type="ChEBI" id="CHEBI:33019"/>
        <dbReference type="ChEBI" id="CHEBI:57762"/>
        <dbReference type="ChEBI" id="CHEBI:78442"/>
        <dbReference type="ChEBI" id="CHEBI:78537"/>
        <dbReference type="ChEBI" id="CHEBI:456215"/>
        <dbReference type="EC" id="6.1.1.9"/>
    </reaction>
</comment>
<protein>
    <recommendedName>
        <fullName evidence="12">Valine--tRNA ligase</fullName>
        <ecNumber evidence="12">6.1.1.9</ecNumber>
    </recommendedName>
    <alternativeName>
        <fullName evidence="12">Valyl-tRNA synthetase</fullName>
        <shortName evidence="12">ValRS</shortName>
    </alternativeName>
</protein>
<dbReference type="PROSITE" id="PS00178">
    <property type="entry name" value="AA_TRNA_LIGASE_I"/>
    <property type="match status" value="1"/>
</dbReference>
<evidence type="ECO:0000256" key="1">
    <source>
        <dbReference type="ARBA" id="ARBA00004496"/>
    </source>
</evidence>
<dbReference type="InterPro" id="IPR033705">
    <property type="entry name" value="Anticodon_Ia_Val"/>
</dbReference>
<keyword evidence="5 12" id="KW-0547">Nucleotide-binding</keyword>
<dbReference type="InterPro" id="IPR001412">
    <property type="entry name" value="aa-tRNA-synth_I_CS"/>
</dbReference>
<dbReference type="GO" id="GO:0004832">
    <property type="term" value="F:valine-tRNA ligase activity"/>
    <property type="evidence" value="ECO:0007669"/>
    <property type="project" value="UniProtKB-UniRule"/>
</dbReference>
<dbReference type="InterPro" id="IPR014729">
    <property type="entry name" value="Rossmann-like_a/b/a_fold"/>
</dbReference>
<comment type="function">
    <text evidence="12">Catalyzes the attachment of valine to tRNA(Val). As ValRS can inadvertently accommodate and process structurally similar amino acids such as threonine, to avoid such errors, it has a 'posttransfer' editing activity that hydrolyzes mischarged Thr-tRNA(Val) in a tRNA-dependent manner.</text>
</comment>
<dbReference type="EMBL" id="MWPS01000016">
    <property type="protein sequence ID" value="OPG16653.1"/>
    <property type="molecule type" value="Genomic_DNA"/>
</dbReference>
<evidence type="ECO:0000313" key="17">
    <source>
        <dbReference type="Proteomes" id="UP000190229"/>
    </source>
</evidence>
<evidence type="ECO:0000259" key="14">
    <source>
        <dbReference type="Pfam" id="PF08264"/>
    </source>
</evidence>
<evidence type="ECO:0000313" key="16">
    <source>
        <dbReference type="EMBL" id="OPG16653.1"/>
    </source>
</evidence>
<evidence type="ECO:0000259" key="15">
    <source>
        <dbReference type="Pfam" id="PF10458"/>
    </source>
</evidence>
<comment type="similarity">
    <text evidence="11 12">Belongs to the class-I aminoacyl-tRNA synthetase family. ValS type 1 subfamily.</text>
</comment>
<dbReference type="AlphaFoldDB" id="A0A1V4EUP1"/>
<evidence type="ECO:0000256" key="3">
    <source>
        <dbReference type="ARBA" id="ARBA00022490"/>
    </source>
</evidence>
<keyword evidence="6 12" id="KW-0067">ATP-binding</keyword>
<feature type="domain" description="Aminoacyl-tRNA synthetase class Ia" evidence="13">
    <location>
        <begin position="19"/>
        <end position="563"/>
    </location>
</feature>
<dbReference type="InterPro" id="IPR019499">
    <property type="entry name" value="Val-tRNA_synth_tRNA-bd"/>
</dbReference>
<dbReference type="Proteomes" id="UP000190229">
    <property type="component" value="Unassembled WGS sequence"/>
</dbReference>
<dbReference type="SUPFAM" id="SSF46589">
    <property type="entry name" value="tRNA-binding arm"/>
    <property type="match status" value="1"/>
</dbReference>
<dbReference type="Pfam" id="PF00133">
    <property type="entry name" value="tRNA-synt_1"/>
    <property type="match status" value="1"/>
</dbReference>
<dbReference type="CDD" id="cd07962">
    <property type="entry name" value="Anticodon_Ia_Val"/>
    <property type="match status" value="1"/>
</dbReference>
<dbReference type="FunFam" id="3.40.50.620:FF:000032">
    <property type="entry name" value="Valine--tRNA ligase"/>
    <property type="match status" value="1"/>
</dbReference>
<dbReference type="SUPFAM" id="SSF52374">
    <property type="entry name" value="Nucleotidylyl transferase"/>
    <property type="match status" value="1"/>
</dbReference>
<dbReference type="InterPro" id="IPR013155">
    <property type="entry name" value="M/V/L/I-tRNA-synth_anticd-bd"/>
</dbReference>
<dbReference type="InterPro" id="IPR009080">
    <property type="entry name" value="tRNAsynth_Ia_anticodon-bd"/>
</dbReference>
<dbReference type="PANTHER" id="PTHR11946:SF93">
    <property type="entry name" value="VALINE--TRNA LIGASE, CHLOROPLASTIC_MITOCHONDRIAL 2"/>
    <property type="match status" value="1"/>
</dbReference>
<dbReference type="InterPro" id="IPR002300">
    <property type="entry name" value="aa-tRNA-synth_Ia"/>
</dbReference>
<evidence type="ECO:0000256" key="8">
    <source>
        <dbReference type="ARBA" id="ARBA00023054"/>
    </source>
</evidence>
<dbReference type="NCBIfam" id="NF004349">
    <property type="entry name" value="PRK05729.1"/>
    <property type="match status" value="1"/>
</dbReference>
<dbReference type="PANTHER" id="PTHR11946">
    <property type="entry name" value="VALYL-TRNA SYNTHETASES"/>
    <property type="match status" value="1"/>
</dbReference>
<evidence type="ECO:0000256" key="2">
    <source>
        <dbReference type="ARBA" id="ARBA00011245"/>
    </source>
</evidence>
<dbReference type="Gene3D" id="3.40.50.620">
    <property type="entry name" value="HUPs"/>
    <property type="match status" value="2"/>
</dbReference>
<name>A0A1V4EUP1_9BACL</name>
<evidence type="ECO:0000256" key="6">
    <source>
        <dbReference type="ARBA" id="ARBA00022840"/>
    </source>
</evidence>
<evidence type="ECO:0000256" key="12">
    <source>
        <dbReference type="HAMAP-Rule" id="MF_02004"/>
    </source>
</evidence>
<dbReference type="FunFam" id="1.10.730.10:FF:000014">
    <property type="entry name" value="Valine--tRNA ligase"/>
    <property type="match status" value="1"/>
</dbReference>
<feature type="binding site" evidence="12">
    <location>
        <position position="527"/>
    </location>
    <ligand>
        <name>ATP</name>
        <dbReference type="ChEBI" id="CHEBI:30616"/>
    </ligand>
</feature>
<dbReference type="Gene3D" id="1.10.287.380">
    <property type="entry name" value="Valyl-tRNA synthetase, C-terminal domain"/>
    <property type="match status" value="1"/>
</dbReference>
<organism evidence="16 17">
    <name type="scientific">Ferroacidibacillus organovorans</name>
    <dbReference type="NCBI Taxonomy" id="1765683"/>
    <lineage>
        <taxon>Bacteria</taxon>
        <taxon>Bacillati</taxon>
        <taxon>Bacillota</taxon>
        <taxon>Bacilli</taxon>
        <taxon>Bacillales</taxon>
        <taxon>Alicyclobacillaceae</taxon>
        <taxon>Ferroacidibacillus</taxon>
    </lineage>
</organism>
<keyword evidence="17" id="KW-1185">Reference proteome</keyword>
<dbReference type="Gene3D" id="1.10.730.10">
    <property type="entry name" value="Isoleucyl-tRNA Synthetase, Domain 1"/>
    <property type="match status" value="1"/>
</dbReference>
<dbReference type="PRINTS" id="PR00986">
    <property type="entry name" value="TRNASYNTHVAL"/>
</dbReference>
<evidence type="ECO:0000256" key="11">
    <source>
        <dbReference type="ARBA" id="ARBA00060830"/>
    </source>
</evidence>
<dbReference type="FunFam" id="3.40.50.620:FF:000098">
    <property type="entry name" value="Valine--tRNA ligase"/>
    <property type="match status" value="1"/>
</dbReference>
<feature type="short sequence motif" description="'HIGH' region" evidence="12">
    <location>
        <begin position="45"/>
        <end position="55"/>
    </location>
</feature>
<dbReference type="GO" id="GO:0005524">
    <property type="term" value="F:ATP binding"/>
    <property type="evidence" value="ECO:0007669"/>
    <property type="project" value="UniProtKB-UniRule"/>
</dbReference>
<dbReference type="CDD" id="cd00817">
    <property type="entry name" value="ValRS_core"/>
    <property type="match status" value="1"/>
</dbReference>
<evidence type="ECO:0000256" key="10">
    <source>
        <dbReference type="ARBA" id="ARBA00047552"/>
    </source>
</evidence>
<keyword evidence="3 12" id="KW-0963">Cytoplasm</keyword>
<dbReference type="HAMAP" id="MF_02004">
    <property type="entry name" value="Val_tRNA_synth_type1"/>
    <property type="match status" value="1"/>
</dbReference>
<dbReference type="Pfam" id="PF10458">
    <property type="entry name" value="Val_tRNA-synt_C"/>
    <property type="match status" value="1"/>
</dbReference>
<dbReference type="Gene3D" id="3.90.740.10">
    <property type="entry name" value="Valyl/Leucyl/Isoleucyl-tRNA synthetase, editing domain"/>
    <property type="match status" value="2"/>
</dbReference>
<comment type="subcellular location">
    <subcellularLocation>
        <location evidence="1 12">Cytoplasm</location>
    </subcellularLocation>
</comment>
<dbReference type="EC" id="6.1.1.9" evidence="12"/>
<sequence>MEKTSKLGAYDANEIETRRYRWWMEQGYFKPSQGDSSYAIVMPPPNVTGILHLGHAMDMAMQDLLTRYQRMRGKRVLWMPGTDHAGIATQTRVESTMKKEEGLTRHDVGREAFIERVWAWKETYAEVIRSQIRRMGASCDWSRERFTMDPGLSAAVREVFVRLYEKGLIYRGNYIINWCPRCETALSDIEVIHEETQGLIYQIVYPLADGTGHVVIATTRPETLFGDVAVAVHPDDERYRHLIGKSLRLPLTDRVIPMIADDYVDPAFGTGAVKITPAHDPNDFEVGRRHGLPQINVMNRDGTLNAHAGAFAGQDRRAARAAILDALRAENALVELPHQLSIGHCERCSTVVEPWLSLQWFVRMEPLAKPAMDVVSSGALRFVPERFEKTYAHWLENIRDWCISRQLWWGHRIPAWHCSACGEITVSRENITVCGYCRSTEIEQDTDVLDTWFSSALWPFSTMGWPEQTEDLADFFPTQVLVTGFDIIYFWVARMVFTSLEFTGQSPFQDVLIHGLVRDAQGRKFSKSLGNGIDPMEVIERYSADALRFMLLTGAGPGQDMRFYEERVEAAQALVTKLWNASRFVMMNLDDAQTEEPDAAALKLADRYILSRLAATVSEVTLKLEAYEFAEAGKAIYEFFWNDFCDWYIELSKVSLYAEGESAADARVVTKRTLRTVLDQALRLLHPFMPFVTEEIWQTMPHDGETIMRAPWPSVRSFKQDDDAEQRMQYVMEIIRTLRTMRQELNLSPSKAIPLLIRPARKREADVCAAAAYLERLCNTSSLMIDPSIVAPDQCATGVLQDAELYVPLLGVIDLDVECARLEKERANLTFEVDRLVAKLANPSFVERAPDAVVAKEREKLVGYEKQRDQVDRELIRLRSVTE</sequence>
<dbReference type="InterPro" id="IPR037118">
    <property type="entry name" value="Val-tRNA_synth_C_sf"/>
</dbReference>
<proteinExistence type="inferred from homology"/>
<dbReference type="InterPro" id="IPR002303">
    <property type="entry name" value="Valyl-tRNA_ligase"/>
</dbReference>
<comment type="subunit">
    <text evidence="2 12">Monomer.</text>
</comment>
<dbReference type="NCBIfam" id="TIGR00422">
    <property type="entry name" value="valS"/>
    <property type="match status" value="1"/>
</dbReference>
<gene>
    <name evidence="12" type="primary">valS</name>
    <name evidence="16" type="ORF">B2M26_05890</name>
</gene>
<evidence type="ECO:0000256" key="9">
    <source>
        <dbReference type="ARBA" id="ARBA00023146"/>
    </source>
</evidence>
<evidence type="ECO:0000256" key="7">
    <source>
        <dbReference type="ARBA" id="ARBA00022917"/>
    </source>
</evidence>
<keyword evidence="7 12" id="KW-0648">Protein biosynthesis</keyword>
<feature type="short sequence motif" description="'KMSKS' region" evidence="12">
    <location>
        <begin position="524"/>
        <end position="528"/>
    </location>
</feature>
<dbReference type="GO" id="GO:0005829">
    <property type="term" value="C:cytosol"/>
    <property type="evidence" value="ECO:0007669"/>
    <property type="project" value="TreeGrafter"/>
</dbReference>
<accession>A0A1V4EUP1</accession>
<keyword evidence="8 12" id="KW-0175">Coiled coil</keyword>
<evidence type="ECO:0000259" key="13">
    <source>
        <dbReference type="Pfam" id="PF00133"/>
    </source>
</evidence>
<comment type="domain">
    <text evidence="12">ValRS has two distinct active sites: one for aminoacylation and one for editing. The misactivated threonine is translocated from the active site to the editing site.</text>
</comment>
<dbReference type="InterPro" id="IPR009008">
    <property type="entry name" value="Val/Leu/Ile-tRNA-synth_edit"/>
</dbReference>
<feature type="domain" description="Valyl-tRNA synthetase tRNA-binding arm" evidence="15">
    <location>
        <begin position="814"/>
        <end position="878"/>
    </location>
</feature>
<feature type="coiled-coil region" evidence="12">
    <location>
        <begin position="819"/>
        <end position="874"/>
    </location>
</feature>
<evidence type="ECO:0000256" key="5">
    <source>
        <dbReference type="ARBA" id="ARBA00022741"/>
    </source>
</evidence>
<keyword evidence="4 12" id="KW-0436">Ligase</keyword>
<dbReference type="FunFam" id="1.10.287.380:FF:000001">
    <property type="entry name" value="Valine--tRNA ligase"/>
    <property type="match status" value="1"/>
</dbReference>
<dbReference type="GO" id="GO:0002161">
    <property type="term" value="F:aminoacyl-tRNA deacylase activity"/>
    <property type="evidence" value="ECO:0007669"/>
    <property type="project" value="InterPro"/>
</dbReference>
<dbReference type="GO" id="GO:0006438">
    <property type="term" value="P:valyl-tRNA aminoacylation"/>
    <property type="evidence" value="ECO:0007669"/>
    <property type="project" value="UniProtKB-UniRule"/>
</dbReference>
<comment type="caution">
    <text evidence="16">The sequence shown here is derived from an EMBL/GenBank/DDBJ whole genome shotgun (WGS) entry which is preliminary data.</text>
</comment>
<keyword evidence="9 12" id="KW-0030">Aminoacyl-tRNA synthetase</keyword>
<comment type="domain">
    <text evidence="12">The C-terminal coiled-coil domain is crucial for aminoacylation activity.</text>
</comment>
<dbReference type="SUPFAM" id="SSF50677">
    <property type="entry name" value="ValRS/IleRS/LeuRS editing domain"/>
    <property type="match status" value="1"/>
</dbReference>
<dbReference type="Pfam" id="PF08264">
    <property type="entry name" value="Anticodon_1"/>
    <property type="match status" value="1"/>
</dbReference>
<dbReference type="RefSeq" id="WP_079290359.1">
    <property type="nucleotide sequence ID" value="NZ_MWPS01000016.1"/>
</dbReference>
<feature type="domain" description="Methionyl/Valyl/Leucyl/Isoleucyl-tRNA synthetase anticodon-binding" evidence="14">
    <location>
        <begin position="606"/>
        <end position="754"/>
    </location>
</feature>
<reference evidence="16 17" key="1">
    <citation type="submission" date="2017-02" db="EMBL/GenBank/DDBJ databases">
        <title>Draft genome of Acidibacillus ferrooxidans Huett2.</title>
        <authorList>
            <person name="Schopf S."/>
        </authorList>
    </citation>
    <scope>NUCLEOTIDE SEQUENCE [LARGE SCALE GENOMIC DNA]</scope>
    <source>
        <strain evidence="16 17">Huett2</strain>
    </source>
</reference>
<dbReference type="SUPFAM" id="SSF47323">
    <property type="entry name" value="Anticodon-binding domain of a subclass of class I aminoacyl-tRNA synthetases"/>
    <property type="match status" value="1"/>
</dbReference>
<dbReference type="FunFam" id="3.90.740.10:FF:000005">
    <property type="entry name" value="Valine--tRNA ligase, mitochondrial"/>
    <property type="match status" value="1"/>
</dbReference>